<gene>
    <name evidence="2" type="ORF">EZ449_03525</name>
</gene>
<dbReference type="AlphaFoldDB" id="A0A4R0P8U3"/>
<dbReference type="Proteomes" id="UP000291485">
    <property type="component" value="Unassembled WGS sequence"/>
</dbReference>
<accession>A0A4R0P8U3</accession>
<evidence type="ECO:0000256" key="1">
    <source>
        <dbReference type="SAM" id="MobiDB-lite"/>
    </source>
</evidence>
<keyword evidence="3" id="KW-1185">Reference proteome</keyword>
<comment type="caution">
    <text evidence="2">The sequence shown here is derived from an EMBL/GenBank/DDBJ whole genome shotgun (WGS) entry which is preliminary data.</text>
</comment>
<reference evidence="2 3" key="1">
    <citation type="submission" date="2019-02" db="EMBL/GenBank/DDBJ databases">
        <title>Pedobacter sp. RP-3-11 sp. nov., isolated from Arctic soil.</title>
        <authorList>
            <person name="Dahal R.H."/>
        </authorList>
    </citation>
    <scope>NUCLEOTIDE SEQUENCE [LARGE SCALE GENOMIC DNA]</scope>
    <source>
        <strain evidence="2 3">RP-3-11</strain>
    </source>
</reference>
<proteinExistence type="predicted"/>
<evidence type="ECO:0000313" key="2">
    <source>
        <dbReference type="EMBL" id="TCD12100.1"/>
    </source>
</evidence>
<name>A0A4R0P8U3_9SPHI</name>
<sequence>MEMHSPTHDLSFATAEANNSNTTKNEQHIASEGIERISQALWKAINNADEDDASLWKMWR</sequence>
<protein>
    <submittedName>
        <fullName evidence="2">Uncharacterized protein</fullName>
    </submittedName>
</protein>
<dbReference type="RefSeq" id="WP_131556580.1">
    <property type="nucleotide sequence ID" value="NZ_SJSN01000002.1"/>
</dbReference>
<evidence type="ECO:0000313" key="3">
    <source>
        <dbReference type="Proteomes" id="UP000291485"/>
    </source>
</evidence>
<feature type="region of interest" description="Disordered" evidence="1">
    <location>
        <begin position="1"/>
        <end position="31"/>
    </location>
</feature>
<dbReference type="OrthoDB" id="9930717at2"/>
<dbReference type="EMBL" id="SJSN01000002">
    <property type="protein sequence ID" value="TCD12100.1"/>
    <property type="molecule type" value="Genomic_DNA"/>
</dbReference>
<organism evidence="2 3">
    <name type="scientific">Pedobacter frigidisoli</name>
    <dbReference type="NCBI Taxonomy" id="2530455"/>
    <lineage>
        <taxon>Bacteria</taxon>
        <taxon>Pseudomonadati</taxon>
        <taxon>Bacteroidota</taxon>
        <taxon>Sphingobacteriia</taxon>
        <taxon>Sphingobacteriales</taxon>
        <taxon>Sphingobacteriaceae</taxon>
        <taxon>Pedobacter</taxon>
    </lineage>
</organism>